<evidence type="ECO:0000259" key="4">
    <source>
        <dbReference type="Pfam" id="PF00561"/>
    </source>
</evidence>
<evidence type="ECO:0000256" key="1">
    <source>
        <dbReference type="ARBA" id="ARBA00022428"/>
    </source>
</evidence>
<evidence type="ECO:0000313" key="6">
    <source>
        <dbReference type="Proteomes" id="UP000192477"/>
    </source>
</evidence>
<comment type="subunit">
    <text evidence="3">Monomer.</text>
</comment>
<comment type="similarity">
    <text evidence="3">Belongs to the AB hydrolase superfamily. MenH family.</text>
</comment>
<dbReference type="AlphaFoldDB" id="A0A1V8YVQ7"/>
<comment type="pathway">
    <text evidence="3">Quinol/quinone metabolism; menaquinone biosynthesis.</text>
</comment>
<reference evidence="5 6" key="1">
    <citation type="journal article" date="2017" name="BMC Microbiol.">
        <title>Comparative genomics of Enterococcus spp. isolated from bovine feces.</title>
        <authorList>
            <person name="Beukers A.G."/>
            <person name="Zaheer R."/>
            <person name="Goji N."/>
            <person name="Amoako K.K."/>
            <person name="Chaves A.V."/>
            <person name="Ward M.P."/>
            <person name="McAllister T.A."/>
        </authorList>
    </citation>
    <scope>NUCLEOTIDE SEQUENCE [LARGE SCALE GENOMIC DNA]</scope>
    <source>
        <strain evidence="5 6">F1129D 143</strain>
    </source>
</reference>
<dbReference type="STRING" id="112904.BH747_01130"/>
<dbReference type="Gene3D" id="3.40.50.1820">
    <property type="entry name" value="alpha/beta hydrolase"/>
    <property type="match status" value="1"/>
</dbReference>
<dbReference type="GO" id="GO:0070205">
    <property type="term" value="F:2-succinyl-6-hydroxy-2,4-cyclohexadiene-1-carboxylate synthase activity"/>
    <property type="evidence" value="ECO:0007669"/>
    <property type="project" value="UniProtKB-UniRule"/>
</dbReference>
<comment type="function">
    <text evidence="3">Catalyzes a proton abstraction reaction that results in 2,5-elimination of pyruvate from 2-succinyl-5-enolpyruvyl-6-hydroxy-3-cyclohexene-1-carboxylate (SEPHCHC) and the formation of 2-succinyl-6-hydroxy-2,4-cyclohexadiene-1-carboxylate (SHCHC).</text>
</comment>
<dbReference type="UniPathway" id="UPA00079"/>
<organism evidence="5 6">
    <name type="scientific">Enterococcus villorum</name>
    <dbReference type="NCBI Taxonomy" id="112904"/>
    <lineage>
        <taxon>Bacteria</taxon>
        <taxon>Bacillati</taxon>
        <taxon>Bacillota</taxon>
        <taxon>Bacilli</taxon>
        <taxon>Lactobacillales</taxon>
        <taxon>Enterococcaceae</taxon>
        <taxon>Enterococcus</taxon>
    </lineage>
</organism>
<dbReference type="HAMAP" id="MF_01660">
    <property type="entry name" value="MenH"/>
    <property type="match status" value="1"/>
</dbReference>
<dbReference type="InterPro" id="IPR000073">
    <property type="entry name" value="AB_hydrolase_1"/>
</dbReference>
<dbReference type="PRINTS" id="PR00412">
    <property type="entry name" value="EPOXHYDRLASE"/>
</dbReference>
<dbReference type="InterPro" id="IPR029058">
    <property type="entry name" value="AB_hydrolase_fold"/>
</dbReference>
<accession>A0A1V8YVQ7</accession>
<dbReference type="PANTHER" id="PTHR42916">
    <property type="entry name" value="2-SUCCINYL-5-ENOLPYRUVYL-6-HYDROXY-3-CYCLOHEXENE-1-CARBOXYLATE SYNTHASE"/>
    <property type="match status" value="1"/>
</dbReference>
<dbReference type="PANTHER" id="PTHR42916:SF1">
    <property type="entry name" value="PROTEIN PHYLLO, CHLOROPLASTIC"/>
    <property type="match status" value="1"/>
</dbReference>
<name>A0A1V8YVQ7_9ENTE</name>
<feature type="domain" description="AB hydrolase-1" evidence="4">
    <location>
        <begin position="16"/>
        <end position="248"/>
    </location>
</feature>
<evidence type="ECO:0000256" key="2">
    <source>
        <dbReference type="ARBA" id="ARBA00023239"/>
    </source>
</evidence>
<dbReference type="PRINTS" id="PR00111">
    <property type="entry name" value="ABHYDROLASE"/>
</dbReference>
<dbReference type="InterPro" id="IPR000639">
    <property type="entry name" value="Epox_hydrolase-like"/>
</dbReference>
<dbReference type="Pfam" id="PF00561">
    <property type="entry name" value="Abhydrolase_1"/>
    <property type="match status" value="1"/>
</dbReference>
<comment type="catalytic activity">
    <reaction evidence="3">
        <text>5-enolpyruvoyl-6-hydroxy-2-succinyl-cyclohex-3-ene-1-carboxylate = (1R,6R)-6-hydroxy-2-succinyl-cyclohexa-2,4-diene-1-carboxylate + pyruvate</text>
        <dbReference type="Rhea" id="RHEA:25597"/>
        <dbReference type="ChEBI" id="CHEBI:15361"/>
        <dbReference type="ChEBI" id="CHEBI:58689"/>
        <dbReference type="ChEBI" id="CHEBI:58818"/>
        <dbReference type="EC" id="4.2.99.20"/>
    </reaction>
</comment>
<protein>
    <recommendedName>
        <fullName evidence="3">Putative 2-succinyl-6-hydroxy-2,4-cyclohexadiene-1-carboxylate synthase</fullName>
        <shortName evidence="3">SHCHC synthase</shortName>
        <ecNumber evidence="3">4.2.99.20</ecNumber>
    </recommendedName>
</protein>
<dbReference type="Proteomes" id="UP000192477">
    <property type="component" value="Unassembled WGS sequence"/>
</dbReference>
<sequence length="276" mass="31754">MNYAYHWLQKSNPQNPVLICLHGFTGTSQSFSFSFTEINVLAIDLIGHGQTDVYVHPYRYKLSVLVKDLSLLTIQLNIDSFYLLGYSMGARTALAWSIEQPKGIKGLVMEGGTPGIQSPLEKIERKKQDNRLATMLFTSSLAHFIEYWESLPIFNSQKMLPLSVRRNIRRERLSQQVIGLALSLMYMGTGQQKNYWPDLKKLQLPILYLVGEEDIKFQKIGKQFIEQNKCFRMIQVANSGHCIHLEQPKTFERLVGQWIKEEETKHANNKNKSTAI</sequence>
<dbReference type="EC" id="4.2.99.20" evidence="3"/>
<comment type="caution">
    <text evidence="5">The sequence shown here is derived from an EMBL/GenBank/DDBJ whole genome shotgun (WGS) entry which is preliminary data.</text>
</comment>
<dbReference type="UniPathway" id="UPA01057">
    <property type="reaction ID" value="UER00900"/>
</dbReference>
<keyword evidence="2 3" id="KW-0456">Lyase</keyword>
<evidence type="ECO:0000256" key="3">
    <source>
        <dbReference type="HAMAP-Rule" id="MF_01660"/>
    </source>
</evidence>
<dbReference type="GO" id="GO:0009234">
    <property type="term" value="P:menaquinone biosynthetic process"/>
    <property type="evidence" value="ECO:0007669"/>
    <property type="project" value="UniProtKB-UniRule"/>
</dbReference>
<dbReference type="InterPro" id="IPR022485">
    <property type="entry name" value="SHCHC_synthase_MenH"/>
</dbReference>
<dbReference type="SUPFAM" id="SSF53474">
    <property type="entry name" value="alpha/beta-Hydrolases"/>
    <property type="match status" value="1"/>
</dbReference>
<comment type="pathway">
    <text evidence="3">Quinol/quinone metabolism; 1,4-dihydroxy-2-naphthoate biosynthesis; 1,4-dihydroxy-2-naphthoate from chorismate: step 3/7.</text>
</comment>
<keyword evidence="1 3" id="KW-0474">Menaquinone biosynthesis</keyword>
<proteinExistence type="inferred from homology"/>
<dbReference type="NCBIfam" id="TIGR03695">
    <property type="entry name" value="menH_SHCHC"/>
    <property type="match status" value="1"/>
</dbReference>
<evidence type="ECO:0000313" key="5">
    <source>
        <dbReference type="EMBL" id="OQO71670.1"/>
    </source>
</evidence>
<gene>
    <name evidence="3" type="primary">menH</name>
    <name evidence="5" type="ORF">BH747_01130</name>
</gene>
<dbReference type="EMBL" id="MJEA01000001">
    <property type="protein sequence ID" value="OQO71670.1"/>
    <property type="molecule type" value="Genomic_DNA"/>
</dbReference>